<dbReference type="PROSITE" id="PS00228">
    <property type="entry name" value="TUBULIN_B_AUTOREG"/>
    <property type="match status" value="1"/>
</dbReference>
<dbReference type="InterPro" id="IPR013838">
    <property type="entry name" value="Beta-tubulin_BS"/>
</dbReference>
<organism evidence="9 10">
    <name type="scientific">Hipposideros armiger</name>
    <name type="common">Great Himalayan leaf-nosed bat</name>
    <dbReference type="NCBI Taxonomy" id="186990"/>
    <lineage>
        <taxon>Eukaryota</taxon>
        <taxon>Metazoa</taxon>
        <taxon>Chordata</taxon>
        <taxon>Craniata</taxon>
        <taxon>Vertebrata</taxon>
        <taxon>Euteleostomi</taxon>
        <taxon>Mammalia</taxon>
        <taxon>Eutheria</taxon>
        <taxon>Laurasiatheria</taxon>
        <taxon>Chiroptera</taxon>
        <taxon>Yinpterochiroptera</taxon>
        <taxon>Rhinolophoidea</taxon>
        <taxon>Hipposideridae</taxon>
        <taxon>Hipposideros</taxon>
    </lineage>
</organism>
<evidence type="ECO:0000256" key="6">
    <source>
        <dbReference type="ARBA" id="ARBA00023134"/>
    </source>
</evidence>
<evidence type="ECO:0000256" key="1">
    <source>
        <dbReference type="ARBA" id="ARBA00004245"/>
    </source>
</evidence>
<protein>
    <submittedName>
        <fullName evidence="10">Tubulin beta-7 chain-like isoform X2</fullName>
    </submittedName>
</protein>
<dbReference type="SMART" id="SM00864">
    <property type="entry name" value="Tubulin"/>
    <property type="match status" value="1"/>
</dbReference>
<dbReference type="InterPro" id="IPR002453">
    <property type="entry name" value="Beta_tubulin"/>
</dbReference>
<evidence type="ECO:0000259" key="8">
    <source>
        <dbReference type="SMART" id="SM00864"/>
    </source>
</evidence>
<dbReference type="OrthoDB" id="1662883at2759"/>
<dbReference type="PANTHER" id="PTHR11588">
    <property type="entry name" value="TUBULIN"/>
    <property type="match status" value="1"/>
</dbReference>
<dbReference type="InterPro" id="IPR003008">
    <property type="entry name" value="Tubulin_FtsZ_GTPase"/>
</dbReference>
<reference evidence="10" key="1">
    <citation type="submission" date="2025-08" db="UniProtKB">
        <authorList>
            <consortium name="RefSeq"/>
        </authorList>
    </citation>
    <scope>IDENTIFICATION</scope>
    <source>
        <tissue evidence="10">Muscle</tissue>
    </source>
</reference>
<dbReference type="GO" id="GO:0005874">
    <property type="term" value="C:microtubule"/>
    <property type="evidence" value="ECO:0007669"/>
    <property type="project" value="UniProtKB-KW"/>
</dbReference>
<evidence type="ECO:0000313" key="9">
    <source>
        <dbReference type="Proteomes" id="UP000694851"/>
    </source>
</evidence>
<dbReference type="GO" id="GO:0003924">
    <property type="term" value="F:GTPase activity"/>
    <property type="evidence" value="ECO:0007669"/>
    <property type="project" value="InterPro"/>
</dbReference>
<evidence type="ECO:0000256" key="7">
    <source>
        <dbReference type="ARBA" id="ARBA00023212"/>
    </source>
</evidence>
<dbReference type="FunFam" id="3.40.50.1440:FF:000031">
    <property type="entry name" value="tubulin beta-4A chain isoform X5"/>
    <property type="match status" value="1"/>
</dbReference>
<keyword evidence="6" id="KW-0342">GTP-binding</keyword>
<evidence type="ECO:0000256" key="2">
    <source>
        <dbReference type="ARBA" id="ARBA00009636"/>
    </source>
</evidence>
<feature type="domain" description="Tubulin/FtsZ GTPase" evidence="8">
    <location>
        <begin position="50"/>
        <end position="214"/>
    </location>
</feature>
<dbReference type="InterPro" id="IPR000217">
    <property type="entry name" value="Tubulin"/>
</dbReference>
<dbReference type="GO" id="GO:0005200">
    <property type="term" value="F:structural constituent of cytoskeleton"/>
    <property type="evidence" value="ECO:0007669"/>
    <property type="project" value="InterPro"/>
</dbReference>
<evidence type="ECO:0000256" key="3">
    <source>
        <dbReference type="ARBA" id="ARBA00022490"/>
    </source>
</evidence>
<gene>
    <name evidence="10" type="primary">LOC109386136</name>
</gene>
<dbReference type="GO" id="GO:0005525">
    <property type="term" value="F:GTP binding"/>
    <property type="evidence" value="ECO:0007669"/>
    <property type="project" value="UniProtKB-KW"/>
</dbReference>
<dbReference type="Proteomes" id="UP000694851">
    <property type="component" value="Unplaced"/>
</dbReference>
<dbReference type="Pfam" id="PF00091">
    <property type="entry name" value="Tubulin"/>
    <property type="match status" value="1"/>
</dbReference>
<evidence type="ECO:0000256" key="4">
    <source>
        <dbReference type="ARBA" id="ARBA00022701"/>
    </source>
</evidence>
<keyword evidence="5" id="KW-0547">Nucleotide-binding</keyword>
<evidence type="ECO:0000256" key="5">
    <source>
        <dbReference type="ARBA" id="ARBA00022741"/>
    </source>
</evidence>
<name>A0A8B7RU09_HIPAR</name>
<keyword evidence="3" id="KW-0963">Cytoplasm</keyword>
<dbReference type="PRINTS" id="PR01161">
    <property type="entry name" value="TUBULIN"/>
</dbReference>
<evidence type="ECO:0000313" key="10">
    <source>
        <dbReference type="RefSeq" id="XP_019504601.1"/>
    </source>
</evidence>
<keyword evidence="7" id="KW-0206">Cytoskeleton</keyword>
<sequence>MREIVHIHANQCGNQIGAKFWEVINAEHGIDPTSTYNTCHGDSNLQLNHISVYYNEDTGRKYVPRVILVDLEPGTMDSVYSRPFGQIFRPDNFAFGQSEAGNNWAKGHHTQGAELVDSVLDVVRKETESCGCLQGFQLTHSLGGGTDSGMGTLLISTICEEYPDHIMNTFSLVPSPKASDTVVESCNATLSVHQLLEITDETYYIDNEALYDIC</sequence>
<dbReference type="Gene3D" id="3.40.50.1440">
    <property type="entry name" value="Tubulin/FtsZ, GTPase domain"/>
    <property type="match status" value="1"/>
</dbReference>
<dbReference type="GO" id="GO:0007017">
    <property type="term" value="P:microtubule-based process"/>
    <property type="evidence" value="ECO:0007669"/>
    <property type="project" value="InterPro"/>
</dbReference>
<dbReference type="AlphaFoldDB" id="A0A8B7RU09"/>
<comment type="subcellular location">
    <subcellularLocation>
        <location evidence="1">Cytoplasm</location>
        <location evidence="1">Cytoskeleton</location>
    </subcellularLocation>
</comment>
<keyword evidence="9" id="KW-1185">Reference proteome</keyword>
<dbReference type="PRINTS" id="PR01163">
    <property type="entry name" value="BETATUBULIN"/>
</dbReference>
<dbReference type="SUPFAM" id="SSF52490">
    <property type="entry name" value="Tubulin nucleotide-binding domain-like"/>
    <property type="match status" value="1"/>
</dbReference>
<proteinExistence type="inferred from homology"/>
<dbReference type="InterPro" id="IPR036525">
    <property type="entry name" value="Tubulin/FtsZ_GTPase_sf"/>
</dbReference>
<accession>A0A8B7RU09</accession>
<dbReference type="GeneID" id="109386136"/>
<comment type="similarity">
    <text evidence="2">Belongs to the tubulin family.</text>
</comment>
<dbReference type="RefSeq" id="XP_019504601.1">
    <property type="nucleotide sequence ID" value="XM_019649056.1"/>
</dbReference>
<keyword evidence="4" id="KW-0493">Microtubule</keyword>